<comment type="caution">
    <text evidence="1">The sequence shown here is derived from an EMBL/GenBank/DDBJ whole genome shotgun (WGS) entry which is preliminary data.</text>
</comment>
<evidence type="ECO:0000313" key="1">
    <source>
        <dbReference type="EMBL" id="TFY78798.1"/>
    </source>
</evidence>
<dbReference type="AlphaFoldDB" id="A0A4Y9ZZD4"/>
<dbReference type="EMBL" id="SFCI01000614">
    <property type="protein sequence ID" value="TFY78798.1"/>
    <property type="molecule type" value="Genomic_DNA"/>
</dbReference>
<sequence length="91" mass="10055">MISLTGRRVTIIIVMDEMLRAVTAGHVVVIVNDAHYGGVCLLAPWKQEQVKDVRGISVSNSFSWRRCRQGFTEHTIRDVAGVNTSAMALVD</sequence>
<protein>
    <submittedName>
        <fullName evidence="1">Uncharacterized protein</fullName>
    </submittedName>
</protein>
<evidence type="ECO:0000313" key="2">
    <source>
        <dbReference type="Proteomes" id="UP000298061"/>
    </source>
</evidence>
<reference evidence="1 2" key="1">
    <citation type="submission" date="2019-02" db="EMBL/GenBank/DDBJ databases">
        <title>Genome sequencing of the rare red list fungi Hericium alpestre (H. flagellum).</title>
        <authorList>
            <person name="Buettner E."/>
            <person name="Kellner H."/>
        </authorList>
    </citation>
    <scope>NUCLEOTIDE SEQUENCE [LARGE SCALE GENOMIC DNA]</scope>
    <source>
        <strain evidence="1 2">DSM 108284</strain>
    </source>
</reference>
<organism evidence="1 2">
    <name type="scientific">Hericium alpestre</name>
    <dbReference type="NCBI Taxonomy" id="135208"/>
    <lineage>
        <taxon>Eukaryota</taxon>
        <taxon>Fungi</taxon>
        <taxon>Dikarya</taxon>
        <taxon>Basidiomycota</taxon>
        <taxon>Agaricomycotina</taxon>
        <taxon>Agaricomycetes</taxon>
        <taxon>Russulales</taxon>
        <taxon>Hericiaceae</taxon>
        <taxon>Hericium</taxon>
    </lineage>
</organism>
<dbReference type="Proteomes" id="UP000298061">
    <property type="component" value="Unassembled WGS sequence"/>
</dbReference>
<accession>A0A4Y9ZZD4</accession>
<gene>
    <name evidence="1" type="ORF">EWM64_g5214</name>
</gene>
<proteinExistence type="predicted"/>
<name>A0A4Y9ZZD4_9AGAM</name>
<keyword evidence="2" id="KW-1185">Reference proteome</keyword>